<dbReference type="OrthoDB" id="260854at2"/>
<dbReference type="AlphaFoldDB" id="A0A402D6S0"/>
<dbReference type="RefSeq" id="WP_119325142.1">
    <property type="nucleotide sequence ID" value="NZ_AP025739.1"/>
</dbReference>
<gene>
    <name evidence="1" type="ORF">CCAX7_13950</name>
</gene>
<keyword evidence="2" id="KW-1185">Reference proteome</keyword>
<evidence type="ECO:0000313" key="2">
    <source>
        <dbReference type="Proteomes" id="UP000287394"/>
    </source>
</evidence>
<dbReference type="Proteomes" id="UP000287394">
    <property type="component" value="Chromosome"/>
</dbReference>
<proteinExistence type="predicted"/>
<protein>
    <submittedName>
        <fullName evidence="1">Uncharacterized protein</fullName>
    </submittedName>
</protein>
<evidence type="ECO:0000313" key="1">
    <source>
        <dbReference type="EMBL" id="BDI29344.1"/>
    </source>
</evidence>
<sequence>MITGHSADSLPPEPVRPSSDVKPSRPFPIDSQYIAPMLITVILLIGQAFYGFLESYPKTLLAIGTSILAEILLSRLFYNKWPSLASAYVTGISVGILVRSPLYWPFAMCSALSIASKYVLRINGRHLWNPSNFGVSAMLFLAPAVVASLSIQWGNALGAMLVIWTLGSIIVWRLRRFHICATYVASFFAFAALRAALPHPPLTFWETFQSEIAPITGPMYQLFIFFMITDPKSTVRNWRGQCAVAFSIAAAECVLRLFHNVHAPYFALFLVGPLANTIEIWKTRGGPNTAPSA</sequence>
<dbReference type="EMBL" id="AP025739">
    <property type="protein sequence ID" value="BDI29344.1"/>
    <property type="molecule type" value="Genomic_DNA"/>
</dbReference>
<name>A0A402D6S0_9BACT</name>
<accession>A0A402D6S0</accession>
<organism evidence="1 2">
    <name type="scientific">Capsulimonas corticalis</name>
    <dbReference type="NCBI Taxonomy" id="2219043"/>
    <lineage>
        <taxon>Bacteria</taxon>
        <taxon>Bacillati</taxon>
        <taxon>Armatimonadota</taxon>
        <taxon>Armatimonadia</taxon>
        <taxon>Capsulimonadales</taxon>
        <taxon>Capsulimonadaceae</taxon>
        <taxon>Capsulimonas</taxon>
    </lineage>
</organism>
<reference evidence="1 2" key="1">
    <citation type="journal article" date="2019" name="Int. J. Syst. Evol. Microbiol.">
        <title>Capsulimonas corticalis gen. nov., sp. nov., an aerobic capsulated bacterium, of a novel bacterial order, Capsulimonadales ord. nov., of the class Armatimonadia of the phylum Armatimonadetes.</title>
        <authorList>
            <person name="Li J."/>
            <person name="Kudo C."/>
            <person name="Tonouchi A."/>
        </authorList>
    </citation>
    <scope>NUCLEOTIDE SEQUENCE [LARGE SCALE GENOMIC DNA]</scope>
    <source>
        <strain evidence="1 2">AX-7</strain>
    </source>
</reference>
<dbReference type="KEGG" id="ccot:CCAX7_13950"/>